<dbReference type="PROSITE" id="PS00639">
    <property type="entry name" value="THIOL_PROTEASE_HIS"/>
    <property type="match status" value="1"/>
</dbReference>
<keyword evidence="6" id="KW-1015">Disulfide bond</keyword>
<feature type="domain" description="Cathepsin propeptide inhibitor" evidence="9">
    <location>
        <begin position="27"/>
        <end position="87"/>
    </location>
</feature>
<comment type="caution">
    <text evidence="10">The sequence shown here is derived from an EMBL/GenBank/DDBJ whole genome shotgun (WGS) entry which is preliminary data.</text>
</comment>
<reference evidence="10 11" key="1">
    <citation type="submission" date="2023-03" db="EMBL/GenBank/DDBJ databases">
        <title>Genome insight into feeding habits of ladybird beetles.</title>
        <authorList>
            <person name="Li H.-S."/>
            <person name="Huang Y.-H."/>
            <person name="Pang H."/>
        </authorList>
    </citation>
    <scope>NUCLEOTIDE SEQUENCE [LARGE SCALE GENOMIC DNA]</scope>
    <source>
        <strain evidence="10">SYSU_2023b</strain>
        <tissue evidence="10">Whole body</tissue>
    </source>
</reference>
<evidence type="ECO:0000256" key="1">
    <source>
        <dbReference type="ARBA" id="ARBA00008455"/>
    </source>
</evidence>
<keyword evidence="7" id="KW-0732">Signal</keyword>
<organism evidence="10 11">
    <name type="scientific">Henosepilachna vigintioctopunctata</name>
    <dbReference type="NCBI Taxonomy" id="420089"/>
    <lineage>
        <taxon>Eukaryota</taxon>
        <taxon>Metazoa</taxon>
        <taxon>Ecdysozoa</taxon>
        <taxon>Arthropoda</taxon>
        <taxon>Hexapoda</taxon>
        <taxon>Insecta</taxon>
        <taxon>Pterygota</taxon>
        <taxon>Neoptera</taxon>
        <taxon>Endopterygota</taxon>
        <taxon>Coleoptera</taxon>
        <taxon>Polyphaga</taxon>
        <taxon>Cucujiformia</taxon>
        <taxon>Coccinelloidea</taxon>
        <taxon>Coccinellidae</taxon>
        <taxon>Epilachninae</taxon>
        <taxon>Epilachnini</taxon>
        <taxon>Henosepilachna</taxon>
    </lineage>
</organism>
<evidence type="ECO:0000313" key="10">
    <source>
        <dbReference type="EMBL" id="KAK9892736.1"/>
    </source>
</evidence>
<evidence type="ECO:0000256" key="6">
    <source>
        <dbReference type="ARBA" id="ARBA00023157"/>
    </source>
</evidence>
<dbReference type="PRINTS" id="PR00705">
    <property type="entry name" value="PAPAIN"/>
</dbReference>
<dbReference type="AlphaFoldDB" id="A0AAW1VAL1"/>
<dbReference type="InterPro" id="IPR000668">
    <property type="entry name" value="Peptidase_C1A_C"/>
</dbReference>
<evidence type="ECO:0000313" key="11">
    <source>
        <dbReference type="Proteomes" id="UP001431783"/>
    </source>
</evidence>
<proteinExistence type="inferred from homology"/>
<feature type="domain" description="Peptidase C1A papain C-terminal" evidence="8">
    <location>
        <begin position="114"/>
        <end position="325"/>
    </location>
</feature>
<dbReference type="InterPro" id="IPR039417">
    <property type="entry name" value="Peptidase_C1A_papain-like"/>
</dbReference>
<dbReference type="EMBL" id="JARQZJ010000138">
    <property type="protein sequence ID" value="KAK9892736.1"/>
    <property type="molecule type" value="Genomic_DNA"/>
</dbReference>
<keyword evidence="2" id="KW-0645">Protease</keyword>
<name>A0AAW1VAL1_9CUCU</name>
<evidence type="ECO:0000256" key="4">
    <source>
        <dbReference type="ARBA" id="ARBA00022807"/>
    </source>
</evidence>
<dbReference type="GO" id="GO:0006508">
    <property type="term" value="P:proteolysis"/>
    <property type="evidence" value="ECO:0007669"/>
    <property type="project" value="UniProtKB-KW"/>
</dbReference>
<evidence type="ECO:0000256" key="7">
    <source>
        <dbReference type="SAM" id="SignalP"/>
    </source>
</evidence>
<dbReference type="PANTHER" id="PTHR12411">
    <property type="entry name" value="CYSTEINE PROTEASE FAMILY C1-RELATED"/>
    <property type="match status" value="1"/>
</dbReference>
<dbReference type="FunFam" id="3.90.70.10:FF:000006">
    <property type="entry name" value="Cathepsin S"/>
    <property type="match status" value="1"/>
</dbReference>
<dbReference type="PROSITE" id="PS00139">
    <property type="entry name" value="THIOL_PROTEASE_CYS"/>
    <property type="match status" value="1"/>
</dbReference>
<dbReference type="SUPFAM" id="SSF54001">
    <property type="entry name" value="Cysteine proteinases"/>
    <property type="match status" value="1"/>
</dbReference>
<evidence type="ECO:0008006" key="12">
    <source>
        <dbReference type="Google" id="ProtNLM"/>
    </source>
</evidence>
<dbReference type="CDD" id="cd02248">
    <property type="entry name" value="Peptidase_C1A"/>
    <property type="match status" value="1"/>
</dbReference>
<evidence type="ECO:0000256" key="5">
    <source>
        <dbReference type="ARBA" id="ARBA00023145"/>
    </source>
</evidence>
<keyword evidence="11" id="KW-1185">Reference proteome</keyword>
<dbReference type="InterPro" id="IPR000169">
    <property type="entry name" value="Pept_cys_AS"/>
</dbReference>
<comment type="similarity">
    <text evidence="1">Belongs to the peptidase C1 family.</text>
</comment>
<feature type="signal peptide" evidence="7">
    <location>
        <begin position="1"/>
        <end position="17"/>
    </location>
</feature>
<dbReference type="SMART" id="SM00645">
    <property type="entry name" value="Pept_C1"/>
    <property type="match status" value="1"/>
</dbReference>
<dbReference type="Pfam" id="PF08246">
    <property type="entry name" value="Inhibitor_I29"/>
    <property type="match status" value="1"/>
</dbReference>
<evidence type="ECO:0000259" key="8">
    <source>
        <dbReference type="SMART" id="SM00645"/>
    </source>
</evidence>
<dbReference type="Pfam" id="PF00112">
    <property type="entry name" value="Peptidase_C1"/>
    <property type="match status" value="1"/>
</dbReference>
<dbReference type="Gene3D" id="3.90.70.10">
    <property type="entry name" value="Cysteine proteinases"/>
    <property type="match status" value="1"/>
</dbReference>
<keyword evidence="4" id="KW-0788">Thiol protease</keyword>
<evidence type="ECO:0000256" key="2">
    <source>
        <dbReference type="ARBA" id="ARBA00022670"/>
    </source>
</evidence>
<dbReference type="InterPro" id="IPR013201">
    <property type="entry name" value="Prot_inhib_I29"/>
</dbReference>
<protein>
    <recommendedName>
        <fullName evidence="12">Cathepsin L</fullName>
    </recommendedName>
</protein>
<keyword evidence="5" id="KW-0865">Zymogen</keyword>
<evidence type="ECO:0000256" key="3">
    <source>
        <dbReference type="ARBA" id="ARBA00022801"/>
    </source>
</evidence>
<dbReference type="InterPro" id="IPR013128">
    <property type="entry name" value="Peptidase_C1A"/>
</dbReference>
<evidence type="ECO:0000259" key="9">
    <source>
        <dbReference type="SMART" id="SM00848"/>
    </source>
</evidence>
<keyword evidence="3" id="KW-0378">Hydrolase</keyword>
<accession>A0AAW1VAL1</accession>
<dbReference type="SMART" id="SM00848">
    <property type="entry name" value="Inhibitor_I29"/>
    <property type="match status" value="1"/>
</dbReference>
<feature type="chain" id="PRO_5043418874" description="Cathepsin L" evidence="7">
    <location>
        <begin position="18"/>
        <end position="326"/>
    </location>
</feature>
<sequence length="326" mass="36439">MQKLTILFITILASSIAIEEKQIQQQWKDFQAQFGKTYRSPVEARKRFAIFKANIEDIEVHNIDFENGKFTYRKGVNQFTDWTKDEFKQYLNRGLAYESNNFGKIFEKSEEFVAPEHVDWREQGVVTEVKSQGSCGACWAFGTTGALEGQMAIANKSLISLSEQNLIDCSTPQNNHGCRGGNMVKAFTYIQANGIESESDYPYTGKDGDCQASDNKIVTKISGFVQIPKYDEQALQEAIATKGPVAVGVDASYFDAYESGIFNGPCNNVYLNHAILLVGYGSENGNEYYIAKNSWGKSWGTKGYMKLARNQDNMCGVGKMASYPEL</sequence>
<dbReference type="GO" id="GO:0008234">
    <property type="term" value="F:cysteine-type peptidase activity"/>
    <property type="evidence" value="ECO:0007669"/>
    <property type="project" value="UniProtKB-KW"/>
</dbReference>
<dbReference type="InterPro" id="IPR038765">
    <property type="entry name" value="Papain-like_cys_pep_sf"/>
</dbReference>
<dbReference type="InterPro" id="IPR025660">
    <property type="entry name" value="Pept_his_AS"/>
</dbReference>
<gene>
    <name evidence="10" type="ORF">WA026_021928</name>
</gene>
<dbReference type="Proteomes" id="UP001431783">
    <property type="component" value="Unassembled WGS sequence"/>
</dbReference>